<evidence type="ECO:0000256" key="3">
    <source>
        <dbReference type="ARBA" id="ARBA00022679"/>
    </source>
</evidence>
<dbReference type="PROSITE" id="PS50206">
    <property type="entry name" value="RHODANESE_3"/>
    <property type="match status" value="2"/>
</dbReference>
<accession>A0A966M1H2</accession>
<name>A0A966M1H2_9PROT</name>
<dbReference type="InterPro" id="IPR045078">
    <property type="entry name" value="TST/MPST-like"/>
</dbReference>
<keyword evidence="4" id="KW-0677">Repeat</keyword>
<dbReference type="SMART" id="SM00450">
    <property type="entry name" value="RHOD"/>
    <property type="match status" value="2"/>
</dbReference>
<dbReference type="InterPro" id="IPR001763">
    <property type="entry name" value="Rhodanese-like_dom"/>
</dbReference>
<dbReference type="CDD" id="cd01448">
    <property type="entry name" value="TST_Repeat_1"/>
    <property type="match status" value="1"/>
</dbReference>
<evidence type="ECO:0000256" key="8">
    <source>
        <dbReference type="ARBA" id="ARBA00078354"/>
    </source>
</evidence>
<evidence type="ECO:0000259" key="9">
    <source>
        <dbReference type="PROSITE" id="PS50206"/>
    </source>
</evidence>
<dbReference type="Gene3D" id="3.40.250.10">
    <property type="entry name" value="Rhodanese-like domain"/>
    <property type="match status" value="2"/>
</dbReference>
<dbReference type="PANTHER" id="PTHR11364">
    <property type="entry name" value="THIOSULFATE SULFERTANSFERASE"/>
    <property type="match status" value="1"/>
</dbReference>
<dbReference type="EMBL" id="RGMI01000058">
    <property type="protein sequence ID" value="NCU50492.1"/>
    <property type="molecule type" value="Genomic_DNA"/>
</dbReference>
<evidence type="ECO:0000256" key="2">
    <source>
        <dbReference type="ARBA" id="ARBA00022490"/>
    </source>
</evidence>
<sequence>MSLITTEWLEKNLFKEDIKVLDCSWHMPNTKRIGKDEFLKEHIPGAIFFDIDKFSDPLAKFPHTIPSADLFEKLASELGINNSDHIIVYDSLGIFSAPRVWWMFNYFGHKKISILDGGLIKWKNENKKIENGPEKKFIKSSFKCITKHEMLVLIDQVKENINNKKFELVDARSRGRFNGTENEPRPNLKSGSIPKSCNIPWTECIDPITKCFLSKEQLQKKFEEININKNSNVVFSCGSGVTACIVAKAFEIIDGKKFSVYDGSWTEWASQ</sequence>
<feature type="domain" description="Rhodanese" evidence="9">
    <location>
        <begin position="162"/>
        <end position="270"/>
    </location>
</feature>
<evidence type="ECO:0000313" key="10">
    <source>
        <dbReference type="EMBL" id="NCU50492.1"/>
    </source>
</evidence>
<evidence type="ECO:0000256" key="5">
    <source>
        <dbReference type="ARBA" id="ARBA00051793"/>
    </source>
</evidence>
<dbReference type="PANTHER" id="PTHR11364:SF27">
    <property type="entry name" value="SULFURTRANSFERASE"/>
    <property type="match status" value="1"/>
</dbReference>
<dbReference type="EC" id="2.8.1.2" evidence="6"/>
<keyword evidence="2" id="KW-0963">Cytoplasm</keyword>
<keyword evidence="3" id="KW-0808">Transferase</keyword>
<dbReference type="InterPro" id="IPR001307">
    <property type="entry name" value="Thiosulphate_STrfase_CS"/>
</dbReference>
<dbReference type="CDD" id="cd01449">
    <property type="entry name" value="TST_Repeat_2"/>
    <property type="match status" value="1"/>
</dbReference>
<evidence type="ECO:0000256" key="1">
    <source>
        <dbReference type="ARBA" id="ARBA00004496"/>
    </source>
</evidence>
<dbReference type="GO" id="GO:0016784">
    <property type="term" value="F:3-mercaptopyruvate sulfurtransferase activity"/>
    <property type="evidence" value="ECO:0007669"/>
    <property type="project" value="UniProtKB-EC"/>
</dbReference>
<proteinExistence type="predicted"/>
<evidence type="ECO:0000256" key="4">
    <source>
        <dbReference type="ARBA" id="ARBA00022737"/>
    </source>
</evidence>
<protein>
    <recommendedName>
        <fullName evidence="7">3-mercaptopyruvate sulfurtransferase</fullName>
        <ecNumber evidence="6">2.8.1.2</ecNumber>
    </recommendedName>
    <alternativeName>
        <fullName evidence="8">Rhodanese-like protein</fullName>
    </alternativeName>
</protein>
<comment type="subcellular location">
    <subcellularLocation>
        <location evidence="1">Cytoplasm</location>
    </subcellularLocation>
</comment>
<gene>
    <name evidence="10" type="ORF">EBX29_01785</name>
</gene>
<dbReference type="SUPFAM" id="SSF52821">
    <property type="entry name" value="Rhodanese/Cell cycle control phosphatase"/>
    <property type="match status" value="2"/>
</dbReference>
<dbReference type="InterPro" id="IPR036873">
    <property type="entry name" value="Rhodanese-like_dom_sf"/>
</dbReference>
<comment type="caution">
    <text evidence="10">The sequence shown here is derived from an EMBL/GenBank/DDBJ whole genome shotgun (WGS) entry which is preliminary data.</text>
</comment>
<reference evidence="10" key="1">
    <citation type="submission" date="2018-10" db="EMBL/GenBank/DDBJ databases">
        <title>Iterative Subtractive Binning of Freshwater Chronoseries Metagenomes Recovers Nearly Complete Genomes from over Four Hundred Novel Species.</title>
        <authorList>
            <person name="Rodriguez-R L.M."/>
            <person name="Tsementzi D."/>
            <person name="Luo C."/>
            <person name="Konstantinidis K.T."/>
        </authorList>
    </citation>
    <scope>NUCLEOTIDE SEQUENCE</scope>
    <source>
        <strain evidence="10">WB8_1A_003</strain>
    </source>
</reference>
<dbReference type="FunFam" id="3.40.250.10:FF:000015">
    <property type="entry name" value="Sulfurtransferase"/>
    <property type="match status" value="1"/>
</dbReference>
<dbReference type="Pfam" id="PF00581">
    <property type="entry name" value="Rhodanese"/>
    <property type="match status" value="2"/>
</dbReference>
<dbReference type="AlphaFoldDB" id="A0A966M1H2"/>
<feature type="domain" description="Rhodanese" evidence="9">
    <location>
        <begin position="14"/>
        <end position="131"/>
    </location>
</feature>
<evidence type="ECO:0000313" key="11">
    <source>
        <dbReference type="Proteomes" id="UP000699985"/>
    </source>
</evidence>
<evidence type="ECO:0000256" key="6">
    <source>
        <dbReference type="ARBA" id="ARBA00066832"/>
    </source>
</evidence>
<dbReference type="PROSITE" id="PS00380">
    <property type="entry name" value="RHODANESE_1"/>
    <property type="match status" value="1"/>
</dbReference>
<evidence type="ECO:0000256" key="7">
    <source>
        <dbReference type="ARBA" id="ARBA00070833"/>
    </source>
</evidence>
<dbReference type="GO" id="GO:0005737">
    <property type="term" value="C:cytoplasm"/>
    <property type="evidence" value="ECO:0007669"/>
    <property type="project" value="UniProtKB-SubCell"/>
</dbReference>
<dbReference type="Proteomes" id="UP000699985">
    <property type="component" value="Unassembled WGS sequence"/>
</dbReference>
<comment type="catalytic activity">
    <reaction evidence="5">
        <text>2-oxo-3-sulfanylpropanoate + [thioredoxin]-dithiol = [thioredoxin]-disulfide + hydrogen sulfide + pyruvate + H(+)</text>
        <dbReference type="Rhea" id="RHEA:21740"/>
        <dbReference type="Rhea" id="RHEA-COMP:10698"/>
        <dbReference type="Rhea" id="RHEA-COMP:10700"/>
        <dbReference type="ChEBI" id="CHEBI:15361"/>
        <dbReference type="ChEBI" id="CHEBI:15378"/>
        <dbReference type="ChEBI" id="CHEBI:29919"/>
        <dbReference type="ChEBI" id="CHEBI:29950"/>
        <dbReference type="ChEBI" id="CHEBI:50058"/>
        <dbReference type="ChEBI" id="CHEBI:57678"/>
        <dbReference type="EC" id="2.8.1.2"/>
    </reaction>
    <physiologicalReaction direction="left-to-right" evidence="5">
        <dbReference type="Rhea" id="RHEA:21741"/>
    </physiologicalReaction>
</comment>
<organism evidence="10 11">
    <name type="scientific">Candidatus Fonsibacter lacus</name>
    <dbReference type="NCBI Taxonomy" id="2576439"/>
    <lineage>
        <taxon>Bacteria</taxon>
        <taxon>Pseudomonadati</taxon>
        <taxon>Pseudomonadota</taxon>
        <taxon>Alphaproteobacteria</taxon>
        <taxon>Candidatus Pelagibacterales</taxon>
        <taxon>Candidatus Pelagibacterales incertae sedis</taxon>
        <taxon>Candidatus Fonsibacter</taxon>
    </lineage>
</organism>
<dbReference type="GO" id="GO:0004792">
    <property type="term" value="F:thiosulfate-cyanide sulfurtransferase activity"/>
    <property type="evidence" value="ECO:0007669"/>
    <property type="project" value="InterPro"/>
</dbReference>
<dbReference type="FunFam" id="3.40.250.10:FF:000001">
    <property type="entry name" value="Sulfurtransferase"/>
    <property type="match status" value="1"/>
</dbReference>